<protein>
    <submittedName>
        <fullName evidence="1">Uncharacterized protein</fullName>
    </submittedName>
</protein>
<proteinExistence type="predicted"/>
<name>A0AAD3XJW3_NEPGR</name>
<comment type="caution">
    <text evidence="1">The sequence shown here is derived from an EMBL/GenBank/DDBJ whole genome shotgun (WGS) entry which is preliminary data.</text>
</comment>
<organism evidence="1 2">
    <name type="scientific">Nepenthes gracilis</name>
    <name type="common">Slender pitcher plant</name>
    <dbReference type="NCBI Taxonomy" id="150966"/>
    <lineage>
        <taxon>Eukaryota</taxon>
        <taxon>Viridiplantae</taxon>
        <taxon>Streptophyta</taxon>
        <taxon>Embryophyta</taxon>
        <taxon>Tracheophyta</taxon>
        <taxon>Spermatophyta</taxon>
        <taxon>Magnoliopsida</taxon>
        <taxon>eudicotyledons</taxon>
        <taxon>Gunneridae</taxon>
        <taxon>Pentapetalae</taxon>
        <taxon>Caryophyllales</taxon>
        <taxon>Nepenthaceae</taxon>
        <taxon>Nepenthes</taxon>
    </lineage>
</organism>
<evidence type="ECO:0000313" key="1">
    <source>
        <dbReference type="EMBL" id="GMH07214.1"/>
    </source>
</evidence>
<dbReference type="Proteomes" id="UP001279734">
    <property type="component" value="Unassembled WGS sequence"/>
</dbReference>
<accession>A0AAD3XJW3</accession>
<evidence type="ECO:0000313" key="2">
    <source>
        <dbReference type="Proteomes" id="UP001279734"/>
    </source>
</evidence>
<dbReference type="EMBL" id="BSYO01000007">
    <property type="protein sequence ID" value="GMH07214.1"/>
    <property type="molecule type" value="Genomic_DNA"/>
</dbReference>
<keyword evidence="2" id="KW-1185">Reference proteome</keyword>
<reference evidence="1" key="1">
    <citation type="submission" date="2023-05" db="EMBL/GenBank/DDBJ databases">
        <title>Nepenthes gracilis genome sequencing.</title>
        <authorList>
            <person name="Fukushima K."/>
        </authorList>
    </citation>
    <scope>NUCLEOTIDE SEQUENCE</scope>
    <source>
        <strain evidence="1">SING2019-196</strain>
    </source>
</reference>
<gene>
    <name evidence="1" type="ORF">Nepgr_009054</name>
</gene>
<dbReference type="AlphaFoldDB" id="A0AAD3XJW3"/>
<sequence length="112" mass="13387">MIPKIWGTLLVKAPLIWVWRRESQVIPQTANDHRRIRLRTFPSPYKQQQRFNFRHPNHRECVLYKPVENPCRIRLCIRIQKWLGLGPERWVPSGRQAPVLEMREARVLAGPC</sequence>